<evidence type="ECO:0000259" key="12">
    <source>
        <dbReference type="Pfam" id="PF05746"/>
    </source>
</evidence>
<dbReference type="InterPro" id="IPR015944">
    <property type="entry name" value="Gly-tRNA-synth_bsu"/>
</dbReference>
<dbReference type="Pfam" id="PF02092">
    <property type="entry name" value="tRNA_synt_2f"/>
    <property type="match status" value="1"/>
</dbReference>
<evidence type="ECO:0000256" key="9">
    <source>
        <dbReference type="ARBA" id="ARBA00023146"/>
    </source>
</evidence>
<evidence type="ECO:0000256" key="4">
    <source>
        <dbReference type="ARBA" id="ARBA00022490"/>
    </source>
</evidence>
<evidence type="ECO:0000256" key="11">
    <source>
        <dbReference type="HAMAP-Rule" id="MF_00255"/>
    </source>
</evidence>
<evidence type="ECO:0000256" key="3">
    <source>
        <dbReference type="ARBA" id="ARBA00011209"/>
    </source>
</evidence>
<comment type="subunit">
    <text evidence="3 11">Tetramer of two alpha and two beta subunits.</text>
</comment>
<organism evidence="13 14">
    <name type="scientific">Caenispirillum bisanense</name>
    <dbReference type="NCBI Taxonomy" id="414052"/>
    <lineage>
        <taxon>Bacteria</taxon>
        <taxon>Pseudomonadati</taxon>
        <taxon>Pseudomonadota</taxon>
        <taxon>Alphaproteobacteria</taxon>
        <taxon>Rhodospirillales</taxon>
        <taxon>Novispirillaceae</taxon>
        <taxon>Caenispirillum</taxon>
    </lineage>
</organism>
<evidence type="ECO:0000256" key="2">
    <source>
        <dbReference type="ARBA" id="ARBA00008226"/>
    </source>
</evidence>
<proteinExistence type="inferred from homology"/>
<dbReference type="GO" id="GO:0006426">
    <property type="term" value="P:glycyl-tRNA aminoacylation"/>
    <property type="evidence" value="ECO:0007669"/>
    <property type="project" value="UniProtKB-UniRule"/>
</dbReference>
<evidence type="ECO:0000256" key="5">
    <source>
        <dbReference type="ARBA" id="ARBA00022598"/>
    </source>
</evidence>
<dbReference type="SUPFAM" id="SSF109604">
    <property type="entry name" value="HD-domain/PDEase-like"/>
    <property type="match status" value="1"/>
</dbReference>
<dbReference type="InterPro" id="IPR006194">
    <property type="entry name" value="Gly-tRNA-synth_heterodimer"/>
</dbReference>
<dbReference type="Pfam" id="PF05746">
    <property type="entry name" value="DALR_1"/>
    <property type="match status" value="1"/>
</dbReference>
<dbReference type="AlphaFoldDB" id="A0A286GKD7"/>
<dbReference type="InterPro" id="IPR008909">
    <property type="entry name" value="DALR_anticod-bd"/>
</dbReference>
<dbReference type="EMBL" id="OCNJ01000005">
    <property type="protein sequence ID" value="SOD96003.1"/>
    <property type="molecule type" value="Genomic_DNA"/>
</dbReference>
<evidence type="ECO:0000313" key="14">
    <source>
        <dbReference type="Proteomes" id="UP000219621"/>
    </source>
</evidence>
<dbReference type="PROSITE" id="PS50861">
    <property type="entry name" value="AA_TRNA_LIGASE_II_GLYAB"/>
    <property type="match status" value="1"/>
</dbReference>
<keyword evidence="7 11" id="KW-0067">ATP-binding</keyword>
<dbReference type="RefSeq" id="WP_097279482.1">
    <property type="nucleotide sequence ID" value="NZ_OCNJ01000005.1"/>
</dbReference>
<dbReference type="NCBIfam" id="TIGR00211">
    <property type="entry name" value="glyS"/>
    <property type="match status" value="1"/>
</dbReference>
<keyword evidence="14" id="KW-1185">Reference proteome</keyword>
<dbReference type="GO" id="GO:0004814">
    <property type="term" value="F:arginine-tRNA ligase activity"/>
    <property type="evidence" value="ECO:0007669"/>
    <property type="project" value="InterPro"/>
</dbReference>
<keyword evidence="6 11" id="KW-0547">Nucleotide-binding</keyword>
<evidence type="ECO:0000256" key="7">
    <source>
        <dbReference type="ARBA" id="ARBA00022840"/>
    </source>
</evidence>
<evidence type="ECO:0000256" key="8">
    <source>
        <dbReference type="ARBA" id="ARBA00022917"/>
    </source>
</evidence>
<keyword evidence="9 11" id="KW-0030">Aminoacyl-tRNA synthetase</keyword>
<dbReference type="PANTHER" id="PTHR30075">
    <property type="entry name" value="GLYCYL-TRNA SYNTHETASE"/>
    <property type="match status" value="1"/>
</dbReference>
<evidence type="ECO:0000256" key="6">
    <source>
        <dbReference type="ARBA" id="ARBA00022741"/>
    </source>
</evidence>
<reference evidence="13 14" key="1">
    <citation type="submission" date="2017-09" db="EMBL/GenBank/DDBJ databases">
        <authorList>
            <person name="Ehlers B."/>
            <person name="Leendertz F.H."/>
        </authorList>
    </citation>
    <scope>NUCLEOTIDE SEQUENCE [LARGE SCALE GENOMIC DNA]</scope>
    <source>
        <strain evidence="13 14">USBA 140</strain>
    </source>
</reference>
<comment type="subcellular location">
    <subcellularLocation>
        <location evidence="1 11">Cytoplasm</location>
    </subcellularLocation>
</comment>
<dbReference type="PRINTS" id="PR01045">
    <property type="entry name" value="TRNASYNTHGB"/>
</dbReference>
<dbReference type="GO" id="GO:0006420">
    <property type="term" value="P:arginyl-tRNA aminoacylation"/>
    <property type="evidence" value="ECO:0007669"/>
    <property type="project" value="InterPro"/>
</dbReference>
<dbReference type="GO" id="GO:0005829">
    <property type="term" value="C:cytosol"/>
    <property type="evidence" value="ECO:0007669"/>
    <property type="project" value="TreeGrafter"/>
</dbReference>
<sequence length="781" mass="85530">MTEFLLEVFSEEIPARMQAKAAEDLKSLLLAGLEKQGLTPENPRAFVTPRRLVVVMEGLPLSQPDVKEERKGPKVDAPAAAVDGFLRSTGLTLEQCEQRDTPKGKVWFAVIEKPGRETVEVLKDVVEQALTDLPWPKSMRWGTNPTRWVRPLHRIVALLNGREVDVQYAGVQAGAETVGHRFLAPEPFTVGDFDGYREKLRAAYVMLDPAERARVILTEAQRLCEAEGLTLKDDEGLLREVTGLVEWPVVLMGRIDDTFMDVPAEVLTTSMRSHQKYFSVLNPDGSLAPRFVVVANMIAEDGGQAIVAGNERVLRARLSDAKFFWDQDRKAKLESRVDRLKDRVFHAQLGTDWDKVSRIRRLAGEIAAHMGADAAQVDRAAELAKADLSTGMVGEFPELQGIMGRYYALGDGEPQAVADAVAEHYSPLGPNDRCPTAPVSVAVALADKIDTLAGFWAIEQKPTGSKDPFALRRAALGVIRLICENNVRISLRTIFRSALIHHVRSVYDEMTRCEKDTGLSASGGASYGGMLLEAAVTKFFLKGTEAETLWLKAESTDMFSDEYERMSNLAERALEPYFVNFELLASDANDRASVGKNFFARQLVAFSDDLLDFFADRLKVHLREAGVRHDLVTAVFALGGEDDLVRLLARVDALSAFVGSEDGANLLVAFRRAANILRIEEKKDGVAYRGAVDAGALVLPQEQALAAALDAAEPAARSALSAEDFAGAMAALAGLRAPVDAFFDDVTVNAEDAALRRNRLHLLGRIVAVMGEVADFSKIEG</sequence>
<dbReference type="HAMAP" id="MF_00255">
    <property type="entry name" value="Gly_tRNA_synth_beta"/>
    <property type="match status" value="1"/>
</dbReference>
<gene>
    <name evidence="11" type="primary">glyS</name>
    <name evidence="13" type="ORF">SAMN05421508_105103</name>
</gene>
<dbReference type="EC" id="6.1.1.14" evidence="11"/>
<evidence type="ECO:0000256" key="10">
    <source>
        <dbReference type="ARBA" id="ARBA00047937"/>
    </source>
</evidence>
<accession>A0A286GKD7</accession>
<dbReference type="GO" id="GO:0005524">
    <property type="term" value="F:ATP binding"/>
    <property type="evidence" value="ECO:0007669"/>
    <property type="project" value="UniProtKB-UniRule"/>
</dbReference>
<dbReference type="OrthoDB" id="9775440at2"/>
<dbReference type="Proteomes" id="UP000219621">
    <property type="component" value="Unassembled WGS sequence"/>
</dbReference>
<evidence type="ECO:0000256" key="1">
    <source>
        <dbReference type="ARBA" id="ARBA00004496"/>
    </source>
</evidence>
<keyword evidence="5 11" id="KW-0436">Ligase</keyword>
<protein>
    <recommendedName>
        <fullName evidence="11">Glycine--tRNA ligase beta subunit</fullName>
        <ecNumber evidence="11">6.1.1.14</ecNumber>
    </recommendedName>
    <alternativeName>
        <fullName evidence="11">Glycyl-tRNA synthetase beta subunit</fullName>
        <shortName evidence="11">GlyRS</shortName>
    </alternativeName>
</protein>
<keyword evidence="8 11" id="KW-0648">Protein biosynthesis</keyword>
<comment type="similarity">
    <text evidence="2 11">Belongs to the class-II aminoacyl-tRNA synthetase family.</text>
</comment>
<keyword evidence="4 11" id="KW-0963">Cytoplasm</keyword>
<comment type="catalytic activity">
    <reaction evidence="10 11">
        <text>tRNA(Gly) + glycine + ATP = glycyl-tRNA(Gly) + AMP + diphosphate</text>
        <dbReference type="Rhea" id="RHEA:16013"/>
        <dbReference type="Rhea" id="RHEA-COMP:9664"/>
        <dbReference type="Rhea" id="RHEA-COMP:9683"/>
        <dbReference type="ChEBI" id="CHEBI:30616"/>
        <dbReference type="ChEBI" id="CHEBI:33019"/>
        <dbReference type="ChEBI" id="CHEBI:57305"/>
        <dbReference type="ChEBI" id="CHEBI:78442"/>
        <dbReference type="ChEBI" id="CHEBI:78522"/>
        <dbReference type="ChEBI" id="CHEBI:456215"/>
        <dbReference type="EC" id="6.1.1.14"/>
    </reaction>
</comment>
<dbReference type="PANTHER" id="PTHR30075:SF2">
    <property type="entry name" value="GLYCINE--TRNA LIGASE, CHLOROPLASTIC_MITOCHONDRIAL 2"/>
    <property type="match status" value="1"/>
</dbReference>
<feature type="domain" description="DALR anticodon binding" evidence="12">
    <location>
        <begin position="668"/>
        <end position="771"/>
    </location>
</feature>
<evidence type="ECO:0000313" key="13">
    <source>
        <dbReference type="EMBL" id="SOD96003.1"/>
    </source>
</evidence>
<dbReference type="GO" id="GO:0004820">
    <property type="term" value="F:glycine-tRNA ligase activity"/>
    <property type="evidence" value="ECO:0007669"/>
    <property type="project" value="UniProtKB-UniRule"/>
</dbReference>
<name>A0A286GKD7_9PROT</name>